<feature type="transmembrane region" description="Helical" evidence="1">
    <location>
        <begin position="209"/>
        <end position="229"/>
    </location>
</feature>
<dbReference type="AlphaFoldDB" id="A0A6P8IPL3"/>
<feature type="transmembrane region" description="Helical" evidence="1">
    <location>
        <begin position="487"/>
        <end position="508"/>
    </location>
</feature>
<dbReference type="RefSeq" id="XP_031568390.1">
    <property type="nucleotide sequence ID" value="XM_031712530.1"/>
</dbReference>
<keyword evidence="3" id="KW-1185">Reference proteome</keyword>
<feature type="transmembrane region" description="Helical" evidence="1">
    <location>
        <begin position="419"/>
        <end position="436"/>
    </location>
</feature>
<evidence type="ECO:0000313" key="4">
    <source>
        <dbReference type="RefSeq" id="XP_031568390.1"/>
    </source>
</evidence>
<evidence type="ECO:0000259" key="2">
    <source>
        <dbReference type="Pfam" id="PF24633"/>
    </source>
</evidence>
<dbReference type="Proteomes" id="UP000515163">
    <property type="component" value="Unplaced"/>
</dbReference>
<dbReference type="GeneID" id="116303078"/>
<feature type="transmembrane region" description="Helical" evidence="1">
    <location>
        <begin position="107"/>
        <end position="129"/>
    </location>
</feature>
<reference evidence="4" key="1">
    <citation type="submission" date="2025-08" db="UniProtKB">
        <authorList>
            <consortium name="RefSeq"/>
        </authorList>
    </citation>
    <scope>IDENTIFICATION</scope>
    <source>
        <tissue evidence="4">Tentacle</tissue>
    </source>
</reference>
<dbReference type="PANTHER" id="PTHR11319:SF35">
    <property type="entry name" value="OUTER MEMBRANE PROTEIN PMPC-RELATED"/>
    <property type="match status" value="1"/>
</dbReference>
<evidence type="ECO:0000313" key="3">
    <source>
        <dbReference type="Proteomes" id="UP000515163"/>
    </source>
</evidence>
<protein>
    <submittedName>
        <fullName evidence="4">Uncharacterized protein LOC116303078</fullName>
    </submittedName>
</protein>
<organism evidence="3 4">
    <name type="scientific">Actinia tenebrosa</name>
    <name type="common">Australian red waratah sea anemone</name>
    <dbReference type="NCBI Taxonomy" id="6105"/>
    <lineage>
        <taxon>Eukaryota</taxon>
        <taxon>Metazoa</taxon>
        <taxon>Cnidaria</taxon>
        <taxon>Anthozoa</taxon>
        <taxon>Hexacorallia</taxon>
        <taxon>Actiniaria</taxon>
        <taxon>Actiniidae</taxon>
        <taxon>Actinia</taxon>
    </lineage>
</organism>
<feature type="transmembrane region" description="Helical" evidence="1">
    <location>
        <begin position="312"/>
        <end position="335"/>
    </location>
</feature>
<keyword evidence="1" id="KW-1133">Transmembrane helix</keyword>
<accession>A0A6P8IPL3</accession>
<keyword evidence="1" id="KW-0812">Transmembrane</keyword>
<proteinExistence type="predicted"/>
<feature type="domain" description="DUF7630" evidence="2">
    <location>
        <begin position="63"/>
        <end position="104"/>
    </location>
</feature>
<dbReference type="Pfam" id="PF24633">
    <property type="entry name" value="DUF7630"/>
    <property type="match status" value="1"/>
</dbReference>
<dbReference type="OrthoDB" id="5964333at2759"/>
<keyword evidence="1" id="KW-0472">Membrane</keyword>
<gene>
    <name evidence="4" type="primary">LOC116303078</name>
</gene>
<dbReference type="PANTHER" id="PTHR11319">
    <property type="entry name" value="G PROTEIN-COUPLED RECEPTOR-RELATED"/>
    <property type="match status" value="1"/>
</dbReference>
<dbReference type="InParanoid" id="A0A6P8IPL3"/>
<dbReference type="InterPro" id="IPR056047">
    <property type="entry name" value="CRMPA-like_DUF7630"/>
</dbReference>
<evidence type="ECO:0000256" key="1">
    <source>
        <dbReference type="SAM" id="Phobius"/>
    </source>
</evidence>
<name>A0A6P8IPL3_ACTTE</name>
<dbReference type="KEGG" id="aten:116303078"/>
<feature type="transmembrane region" description="Helical" evidence="1">
    <location>
        <begin position="150"/>
        <end position="168"/>
    </location>
</feature>
<sequence length="564" mass="64131">MESPLGYKSINETVDLRPGFYWIWSEDEVRKSYITFSAKLQEENQGYDAELKSFNEILPPAYPCPFIGSCKGGFDANCSHGYEGILCAVCSRGFYKMFSGCNECPSVYLFVGQCLAVFIVVAIITFVIVKDKKARSERSAADNIFSSLKIVIGFYQVTSGTLRAYSYIQWPTALTKLMKFADVVQLNIFKLVPMECLSHSIKITPYVGLVTYVSLNVLVILLAMGYLYARKVFLKMKNVNQEERNKNLFACKANCYRAVFLFLFVTYPATCEKVFQVLPFGCTKVCDNQQTCNWYLRSDYSVQCYTSVYNKYALLAFFALLIPVLFPVVTVIMLWKYCRNHVQYKNATASVKGFSERKLTKKALLKQEKKRKEENEVSVGMRFIYENYSTDCWYWEVIELVRKLILTAVVVHSGREGRSFLGISAIFSGFYAIFFAQSKPVPYIFDHWLHLGSLLGTLANQMMGMLLKIPVENESSLVNEEDDSVGVHVLLICANVMVLVMLAVRYIYSVAFALMIVKENPQCSGSCIMTVMQVVALENGKEEVIRRHRAGSFEKKRGVQGFNP</sequence>